<dbReference type="InterPro" id="IPR001119">
    <property type="entry name" value="SLH_dom"/>
</dbReference>
<comment type="caution">
    <text evidence="2">The sequence shown here is derived from an EMBL/GenBank/DDBJ whole genome shotgun (WGS) entry which is preliminary data.</text>
</comment>
<dbReference type="PROSITE" id="PS51272">
    <property type="entry name" value="SLH"/>
    <property type="match status" value="2"/>
</dbReference>
<accession>A0A645ER47</accession>
<dbReference type="AlphaFoldDB" id="A0A645ER47"/>
<dbReference type="EMBL" id="VSSQ01050233">
    <property type="protein sequence ID" value="MPN04307.1"/>
    <property type="molecule type" value="Genomic_DNA"/>
</dbReference>
<name>A0A645ER47_9ZZZZ</name>
<feature type="domain" description="SLH" evidence="1">
    <location>
        <begin position="159"/>
        <end position="217"/>
    </location>
</feature>
<organism evidence="2">
    <name type="scientific">bioreactor metagenome</name>
    <dbReference type="NCBI Taxonomy" id="1076179"/>
    <lineage>
        <taxon>unclassified sequences</taxon>
        <taxon>metagenomes</taxon>
        <taxon>ecological metagenomes</taxon>
    </lineage>
</organism>
<feature type="domain" description="SLH" evidence="1">
    <location>
        <begin position="50"/>
        <end position="113"/>
    </location>
</feature>
<dbReference type="Pfam" id="PF00395">
    <property type="entry name" value="SLH"/>
    <property type="match status" value="2"/>
</dbReference>
<evidence type="ECO:0000313" key="2">
    <source>
        <dbReference type="EMBL" id="MPN04307.1"/>
    </source>
</evidence>
<sequence length="217" mass="22779">MKKTLAFLLAAVLVFSQMSVFAATVPGMVYSDETAAGANKPVAQITEELAAAGIQDVQPTDWFAGSVTVLVQSGLMAPEADGTFQPEATLDNSTGVAVFAKVLGIASSTDTPEVALQKAQQAGLVEETAAPQEDLSRLGVAKMLAKALGVTVVPVTSQANFPFNEFNTLSPEERGILKALYDLGIFRGFTDGTFRPGDTLTKAQLALLVDRILTQQA</sequence>
<protein>
    <recommendedName>
        <fullName evidence="1">SLH domain-containing protein</fullName>
    </recommendedName>
</protein>
<reference evidence="2" key="1">
    <citation type="submission" date="2019-08" db="EMBL/GenBank/DDBJ databases">
        <authorList>
            <person name="Kucharzyk K."/>
            <person name="Murdoch R.W."/>
            <person name="Higgins S."/>
            <person name="Loffler F."/>
        </authorList>
    </citation>
    <scope>NUCLEOTIDE SEQUENCE</scope>
</reference>
<evidence type="ECO:0000259" key="1">
    <source>
        <dbReference type="PROSITE" id="PS51272"/>
    </source>
</evidence>
<gene>
    <name evidence="2" type="ORF">SDC9_151544</name>
</gene>
<proteinExistence type="predicted"/>